<gene>
    <name evidence="2" type="ORF">KME07_24745</name>
</gene>
<dbReference type="EMBL" id="JAHHHV010000091">
    <property type="protein sequence ID" value="MBW4468646.1"/>
    <property type="molecule type" value="Genomic_DNA"/>
</dbReference>
<comment type="caution">
    <text evidence="2">The sequence shown here is derived from an EMBL/GenBank/DDBJ whole genome shotgun (WGS) entry which is preliminary data.</text>
</comment>
<keyword evidence="1" id="KW-0732">Signal</keyword>
<proteinExistence type="predicted"/>
<feature type="signal peptide" evidence="1">
    <location>
        <begin position="1"/>
        <end position="26"/>
    </location>
</feature>
<dbReference type="Proteomes" id="UP000707356">
    <property type="component" value="Unassembled WGS sequence"/>
</dbReference>
<organism evidence="2 3">
    <name type="scientific">Pegethrix bostrychoides GSE-TBD4-15B</name>
    <dbReference type="NCBI Taxonomy" id="2839662"/>
    <lineage>
        <taxon>Bacteria</taxon>
        <taxon>Bacillati</taxon>
        <taxon>Cyanobacteriota</taxon>
        <taxon>Cyanophyceae</taxon>
        <taxon>Oculatellales</taxon>
        <taxon>Oculatellaceae</taxon>
        <taxon>Pegethrix</taxon>
    </lineage>
</organism>
<evidence type="ECO:0000313" key="2">
    <source>
        <dbReference type="EMBL" id="MBW4468646.1"/>
    </source>
</evidence>
<sequence length="132" mass="13923">MQKINRWMVMLTAAAASVTTATLATAQVQTPLSSTVSMSGNSGQVQSQCGFIADAPAQVVVVTQATPLRFKVQSQGQPTLWIKGPVDRCVMADGFSGGSIEVPGVWEQGTYSVYVGNQAQTAQPYTLSIIPE</sequence>
<protein>
    <submittedName>
        <fullName evidence="2">Uncharacterized protein</fullName>
    </submittedName>
</protein>
<reference evidence="2" key="2">
    <citation type="journal article" date="2022" name="Microbiol. Resour. Announc.">
        <title>Metagenome Sequencing to Explore Phylogenomics of Terrestrial Cyanobacteria.</title>
        <authorList>
            <person name="Ward R.D."/>
            <person name="Stajich J.E."/>
            <person name="Johansen J.R."/>
            <person name="Huntemann M."/>
            <person name="Clum A."/>
            <person name="Foster B."/>
            <person name="Foster B."/>
            <person name="Roux S."/>
            <person name="Palaniappan K."/>
            <person name="Varghese N."/>
            <person name="Mukherjee S."/>
            <person name="Reddy T.B.K."/>
            <person name="Daum C."/>
            <person name="Copeland A."/>
            <person name="Chen I.A."/>
            <person name="Ivanova N.N."/>
            <person name="Kyrpides N.C."/>
            <person name="Shapiro N."/>
            <person name="Eloe-Fadrosh E.A."/>
            <person name="Pietrasiak N."/>
        </authorList>
    </citation>
    <scope>NUCLEOTIDE SEQUENCE</scope>
    <source>
        <strain evidence="2">GSE-TBD4-15B</strain>
    </source>
</reference>
<reference evidence="2" key="1">
    <citation type="submission" date="2021-05" db="EMBL/GenBank/DDBJ databases">
        <authorList>
            <person name="Pietrasiak N."/>
            <person name="Ward R."/>
            <person name="Stajich J.E."/>
            <person name="Kurbessoian T."/>
        </authorList>
    </citation>
    <scope>NUCLEOTIDE SEQUENCE</scope>
    <source>
        <strain evidence="2">GSE-TBD4-15B</strain>
    </source>
</reference>
<evidence type="ECO:0000256" key="1">
    <source>
        <dbReference type="SAM" id="SignalP"/>
    </source>
</evidence>
<evidence type="ECO:0000313" key="3">
    <source>
        <dbReference type="Proteomes" id="UP000707356"/>
    </source>
</evidence>
<name>A0A951U7H2_9CYAN</name>
<dbReference type="AlphaFoldDB" id="A0A951U7H2"/>
<accession>A0A951U7H2</accession>
<feature type="chain" id="PRO_5037718564" evidence="1">
    <location>
        <begin position="27"/>
        <end position="132"/>
    </location>
</feature>